<gene>
    <name evidence="1" type="ORF">L3X37_05625</name>
</gene>
<sequence length="67" mass="7760">MSQTKLLSQFLNKKDDVINIPNKADVASLRLEENNLQSIIEVHNGKEQNVYYLWLSSFLTSTIFDED</sequence>
<keyword evidence="2" id="KW-1185">Reference proteome</keyword>
<evidence type="ECO:0000313" key="1">
    <source>
        <dbReference type="EMBL" id="MCF7567844.1"/>
    </source>
</evidence>
<proteinExistence type="predicted"/>
<comment type="caution">
    <text evidence="1">The sequence shown here is derived from an EMBL/GenBank/DDBJ whole genome shotgun (WGS) entry which is preliminary data.</text>
</comment>
<evidence type="ECO:0000313" key="2">
    <source>
        <dbReference type="Proteomes" id="UP001199795"/>
    </source>
</evidence>
<name>A0AAE3EPH0_9FLAO</name>
<reference evidence="1" key="1">
    <citation type="submission" date="2022-01" db="EMBL/GenBank/DDBJ databases">
        <title>Draft genome sequence of Sabulilitoribacter arenilitoris KCTC 52401.</title>
        <authorList>
            <person name="Oh J.-S."/>
        </authorList>
    </citation>
    <scope>NUCLEOTIDE SEQUENCE</scope>
    <source>
        <strain evidence="1">HMF6543</strain>
    </source>
</reference>
<protein>
    <submittedName>
        <fullName evidence="1">Uncharacterized protein</fullName>
    </submittedName>
</protein>
<dbReference type="RefSeq" id="WP_237239193.1">
    <property type="nucleotide sequence ID" value="NZ_JAKKDU010000005.1"/>
</dbReference>
<organism evidence="1 2">
    <name type="scientific">Wocania arenilitoris</name>
    <dbReference type="NCBI Taxonomy" id="2044858"/>
    <lineage>
        <taxon>Bacteria</taxon>
        <taxon>Pseudomonadati</taxon>
        <taxon>Bacteroidota</taxon>
        <taxon>Flavobacteriia</taxon>
        <taxon>Flavobacteriales</taxon>
        <taxon>Flavobacteriaceae</taxon>
        <taxon>Wocania</taxon>
    </lineage>
</organism>
<accession>A0AAE3EPH0</accession>
<dbReference type="Proteomes" id="UP001199795">
    <property type="component" value="Unassembled WGS sequence"/>
</dbReference>
<dbReference type="EMBL" id="JAKKDU010000005">
    <property type="protein sequence ID" value="MCF7567844.1"/>
    <property type="molecule type" value="Genomic_DNA"/>
</dbReference>
<dbReference type="AlphaFoldDB" id="A0AAE3EPH0"/>